<feature type="binding site" evidence="5">
    <location>
        <begin position="57"/>
        <end position="59"/>
    </location>
    <ligand>
        <name>AMP</name>
        <dbReference type="ChEBI" id="CHEBI:456215"/>
    </ligand>
</feature>
<comment type="similarity">
    <text evidence="5 6">Belongs to the adenylate kinase family.</text>
</comment>
<dbReference type="NCBIfam" id="NF011104">
    <property type="entry name" value="PRK14531.1"/>
    <property type="match status" value="1"/>
</dbReference>
<feature type="binding site" evidence="5">
    <location>
        <position position="178"/>
    </location>
    <ligand>
        <name>ATP</name>
        <dbReference type="ChEBI" id="CHEBI:30616"/>
    </ligand>
</feature>
<feature type="region of interest" description="NMP" evidence="5">
    <location>
        <begin position="30"/>
        <end position="59"/>
    </location>
</feature>
<dbReference type="Proteomes" id="UP001596060">
    <property type="component" value="Unassembled WGS sequence"/>
</dbReference>
<dbReference type="EMBL" id="JBHSLU010000096">
    <property type="protein sequence ID" value="MFC5508548.1"/>
    <property type="molecule type" value="Genomic_DNA"/>
</dbReference>
<gene>
    <name evidence="5" type="primary">adk</name>
    <name evidence="8" type="ORF">ACFPN9_25215</name>
</gene>
<keyword evidence="1 5" id="KW-0808">Transferase</keyword>
<comment type="caution">
    <text evidence="8">The sequence shown here is derived from an EMBL/GenBank/DDBJ whole genome shotgun (WGS) entry which is preliminary data.</text>
</comment>
<evidence type="ECO:0000313" key="8">
    <source>
        <dbReference type="EMBL" id="MFC5508548.1"/>
    </source>
</evidence>
<dbReference type="NCBIfam" id="TIGR01351">
    <property type="entry name" value="adk"/>
    <property type="match status" value="1"/>
</dbReference>
<dbReference type="RefSeq" id="WP_066722380.1">
    <property type="nucleotide sequence ID" value="NZ_JBHSLU010000096.1"/>
</dbReference>
<name>A0ABW0P856_9HYPH</name>
<keyword evidence="2 5" id="KW-0545">Nucleotide biosynthesis</keyword>
<evidence type="ECO:0000313" key="9">
    <source>
        <dbReference type="Proteomes" id="UP001596060"/>
    </source>
</evidence>
<feature type="binding site" evidence="5">
    <location>
        <begin position="85"/>
        <end position="88"/>
    </location>
    <ligand>
        <name>AMP</name>
        <dbReference type="ChEBI" id="CHEBI:456215"/>
    </ligand>
</feature>
<feature type="binding site" evidence="5">
    <location>
        <position position="139"/>
    </location>
    <ligand>
        <name>AMP</name>
        <dbReference type="ChEBI" id="CHEBI:456215"/>
    </ligand>
</feature>
<feature type="binding site" evidence="5">
    <location>
        <position position="92"/>
    </location>
    <ligand>
        <name>AMP</name>
        <dbReference type="ChEBI" id="CHEBI:456215"/>
    </ligand>
</feature>
<protein>
    <recommendedName>
        <fullName evidence="5 7">Adenylate kinase</fullName>
        <shortName evidence="5">AK</shortName>
        <ecNumber evidence="5 7">2.7.4.3</ecNumber>
    </recommendedName>
    <alternativeName>
        <fullName evidence="5">ATP-AMP transphosphorylase</fullName>
    </alternativeName>
    <alternativeName>
        <fullName evidence="5">ATP:AMP phosphotransferase</fullName>
    </alternativeName>
    <alternativeName>
        <fullName evidence="5">Adenylate monophosphate kinase</fullName>
    </alternativeName>
</protein>
<comment type="function">
    <text evidence="5">Catalyzes the reversible transfer of the terminal phosphate group between ATP and AMP. Plays an important role in cellular energy homeostasis and in adenine nucleotide metabolism.</text>
</comment>
<keyword evidence="5" id="KW-0963">Cytoplasm</keyword>
<feature type="binding site" evidence="5">
    <location>
        <position position="127"/>
    </location>
    <ligand>
        <name>ATP</name>
        <dbReference type="ChEBI" id="CHEBI:30616"/>
    </ligand>
</feature>
<dbReference type="EC" id="2.7.4.3" evidence="5 7"/>
<sequence length="194" mass="20519">MRLIFLGPPGAGKGTQAARIVAKHGIPQLSTGDMLRAAVAAGTPIGVKAKAVMDAGGLVSDEIVIGIVADRIEEADAKKGFILDGFPRTLAQAEALDAMLASKGLKLDTVLELKVDQSKLVDRIVKRAEEAKAAGQPVRKDDDPEVFKTRLEAYNRDTAVVSPYYAKRGQVIEIDGMQPIDAVTAAIETALARS</sequence>
<dbReference type="Pfam" id="PF00406">
    <property type="entry name" value="ADK"/>
    <property type="match status" value="1"/>
</dbReference>
<dbReference type="SUPFAM" id="SSF52540">
    <property type="entry name" value="P-loop containing nucleoside triphosphate hydrolases"/>
    <property type="match status" value="1"/>
</dbReference>
<keyword evidence="5 7" id="KW-0067">ATP-binding</keyword>
<comment type="caution">
    <text evidence="5">Lacks conserved residue(s) required for the propagation of feature annotation.</text>
</comment>
<dbReference type="Gene3D" id="3.40.50.300">
    <property type="entry name" value="P-loop containing nucleotide triphosphate hydrolases"/>
    <property type="match status" value="1"/>
</dbReference>
<evidence type="ECO:0000256" key="2">
    <source>
        <dbReference type="ARBA" id="ARBA00022727"/>
    </source>
</evidence>
<dbReference type="CDD" id="cd01428">
    <property type="entry name" value="ADK"/>
    <property type="match status" value="1"/>
</dbReference>
<evidence type="ECO:0000256" key="3">
    <source>
        <dbReference type="ARBA" id="ARBA00022741"/>
    </source>
</evidence>
<keyword evidence="4 5" id="KW-0418">Kinase</keyword>
<comment type="pathway">
    <text evidence="5">Purine metabolism; AMP biosynthesis via salvage pathway; AMP from ADP: step 1/1.</text>
</comment>
<dbReference type="HAMAP" id="MF_00235">
    <property type="entry name" value="Adenylate_kinase_Adk"/>
    <property type="match status" value="1"/>
</dbReference>
<feature type="binding site" evidence="5">
    <location>
        <position position="31"/>
    </location>
    <ligand>
        <name>AMP</name>
        <dbReference type="ChEBI" id="CHEBI:456215"/>
    </ligand>
</feature>
<dbReference type="NCBIfam" id="NF011100">
    <property type="entry name" value="PRK14527.1"/>
    <property type="match status" value="1"/>
</dbReference>
<dbReference type="PROSITE" id="PS00113">
    <property type="entry name" value="ADENYLATE_KINASE"/>
    <property type="match status" value="1"/>
</dbReference>
<evidence type="ECO:0000256" key="5">
    <source>
        <dbReference type="HAMAP-Rule" id="MF_00235"/>
    </source>
</evidence>
<organism evidence="8 9">
    <name type="scientific">Bosea massiliensis</name>
    <dbReference type="NCBI Taxonomy" id="151419"/>
    <lineage>
        <taxon>Bacteria</taxon>
        <taxon>Pseudomonadati</taxon>
        <taxon>Pseudomonadota</taxon>
        <taxon>Alphaproteobacteria</taxon>
        <taxon>Hyphomicrobiales</taxon>
        <taxon>Boseaceae</taxon>
        <taxon>Bosea</taxon>
    </lineage>
</organism>
<dbReference type="InterPro" id="IPR006259">
    <property type="entry name" value="Adenyl_kin_sub"/>
</dbReference>
<proteinExistence type="inferred from homology"/>
<dbReference type="InterPro" id="IPR033690">
    <property type="entry name" value="Adenylat_kinase_CS"/>
</dbReference>
<evidence type="ECO:0000256" key="6">
    <source>
        <dbReference type="RuleBase" id="RU003330"/>
    </source>
</evidence>
<comment type="domain">
    <text evidence="5">Consists of three domains, a large central CORE domain and two small peripheral domains, NMPbind and LID, which undergo movements during catalysis. The LID domain closes over the site of phosphoryl transfer upon ATP binding. Assembling and dissambling the active center during each catalytic cycle provides an effective means to prevent ATP hydrolysis.</text>
</comment>
<dbReference type="NCBIfam" id="NF011105">
    <property type="entry name" value="PRK14532.1"/>
    <property type="match status" value="1"/>
</dbReference>
<evidence type="ECO:0000256" key="1">
    <source>
        <dbReference type="ARBA" id="ARBA00022679"/>
    </source>
</evidence>
<comment type="subunit">
    <text evidence="5 7">Monomer.</text>
</comment>
<comment type="subcellular location">
    <subcellularLocation>
        <location evidence="5 7">Cytoplasm</location>
    </subcellularLocation>
</comment>
<evidence type="ECO:0000256" key="7">
    <source>
        <dbReference type="RuleBase" id="RU003331"/>
    </source>
</evidence>
<dbReference type="InterPro" id="IPR027417">
    <property type="entry name" value="P-loop_NTPase"/>
</dbReference>
<keyword evidence="9" id="KW-1185">Reference proteome</keyword>
<reference evidence="9" key="1">
    <citation type="journal article" date="2019" name="Int. J. Syst. Evol. Microbiol.">
        <title>The Global Catalogue of Microorganisms (GCM) 10K type strain sequencing project: providing services to taxonomists for standard genome sequencing and annotation.</title>
        <authorList>
            <consortium name="The Broad Institute Genomics Platform"/>
            <consortium name="The Broad Institute Genome Sequencing Center for Infectious Disease"/>
            <person name="Wu L."/>
            <person name="Ma J."/>
        </authorList>
    </citation>
    <scope>NUCLEOTIDE SEQUENCE [LARGE SCALE GENOMIC DNA]</scope>
    <source>
        <strain evidence="9">CCUG 43117</strain>
    </source>
</reference>
<feature type="binding site" evidence="5">
    <location>
        <begin position="10"/>
        <end position="15"/>
    </location>
    <ligand>
        <name>ATP</name>
        <dbReference type="ChEBI" id="CHEBI:30616"/>
    </ligand>
</feature>
<feature type="binding site" evidence="5">
    <location>
        <position position="36"/>
    </location>
    <ligand>
        <name>AMP</name>
        <dbReference type="ChEBI" id="CHEBI:456215"/>
    </ligand>
</feature>
<dbReference type="PRINTS" id="PR00094">
    <property type="entry name" value="ADENYLTKNASE"/>
</dbReference>
<keyword evidence="3 5" id="KW-0547">Nucleotide-binding</keyword>
<dbReference type="GO" id="GO:0004017">
    <property type="term" value="F:AMP kinase activity"/>
    <property type="evidence" value="ECO:0007669"/>
    <property type="project" value="UniProtKB-EC"/>
</dbReference>
<feature type="binding site" evidence="5">
    <location>
        <position position="150"/>
    </location>
    <ligand>
        <name>AMP</name>
        <dbReference type="ChEBI" id="CHEBI:456215"/>
    </ligand>
</feature>
<accession>A0ABW0P856</accession>
<comment type="catalytic activity">
    <reaction evidence="5 7">
        <text>AMP + ATP = 2 ADP</text>
        <dbReference type="Rhea" id="RHEA:12973"/>
        <dbReference type="ChEBI" id="CHEBI:30616"/>
        <dbReference type="ChEBI" id="CHEBI:456215"/>
        <dbReference type="ChEBI" id="CHEBI:456216"/>
        <dbReference type="EC" id="2.7.4.3"/>
    </reaction>
</comment>
<dbReference type="NCBIfam" id="NF001381">
    <property type="entry name" value="PRK00279.1-3"/>
    <property type="match status" value="1"/>
</dbReference>
<dbReference type="PANTHER" id="PTHR23359">
    <property type="entry name" value="NUCLEOTIDE KINASE"/>
    <property type="match status" value="1"/>
</dbReference>
<evidence type="ECO:0000256" key="4">
    <source>
        <dbReference type="ARBA" id="ARBA00022777"/>
    </source>
</evidence>
<dbReference type="InterPro" id="IPR000850">
    <property type="entry name" value="Adenylat/UMP-CMP_kin"/>
</dbReference>
<dbReference type="NCBIfam" id="NF011101">
    <property type="entry name" value="PRK14528.1"/>
    <property type="match status" value="1"/>
</dbReference>